<comment type="caution">
    <text evidence="9">The sequence shown here is derived from an EMBL/GenBank/DDBJ whole genome shotgun (WGS) entry which is preliminary data.</text>
</comment>
<dbReference type="EMBL" id="SUYC01000003">
    <property type="protein sequence ID" value="MBE6270140.1"/>
    <property type="molecule type" value="Genomic_DNA"/>
</dbReference>
<evidence type="ECO:0000256" key="5">
    <source>
        <dbReference type="ARBA" id="ARBA00023295"/>
    </source>
</evidence>
<dbReference type="Pfam" id="PF02838">
    <property type="entry name" value="Glyco_hydro_20b"/>
    <property type="match status" value="1"/>
</dbReference>
<dbReference type="SUPFAM" id="SSF56988">
    <property type="entry name" value="Anthrax protective antigen"/>
    <property type="match status" value="1"/>
</dbReference>
<feature type="signal peptide" evidence="7">
    <location>
        <begin position="1"/>
        <end position="19"/>
    </location>
</feature>
<dbReference type="GO" id="GO:0005975">
    <property type="term" value="P:carbohydrate metabolic process"/>
    <property type="evidence" value="ECO:0007669"/>
    <property type="project" value="InterPro"/>
</dbReference>
<evidence type="ECO:0000256" key="7">
    <source>
        <dbReference type="SAM" id="SignalP"/>
    </source>
</evidence>
<dbReference type="SUPFAM" id="SSF51445">
    <property type="entry name" value="(Trans)glycosidases"/>
    <property type="match status" value="1"/>
</dbReference>
<dbReference type="Pfam" id="PF13290">
    <property type="entry name" value="CHB_HEX_C_1"/>
    <property type="match status" value="1"/>
</dbReference>
<dbReference type="PANTHER" id="PTHR22600:SF57">
    <property type="entry name" value="BETA-N-ACETYLHEXOSAMINIDASE"/>
    <property type="match status" value="1"/>
</dbReference>
<reference evidence="9" key="1">
    <citation type="submission" date="2019-04" db="EMBL/GenBank/DDBJ databases">
        <title>Evolution of Biomass-Degrading Anaerobic Consortia Revealed by Metagenomics.</title>
        <authorList>
            <person name="Peng X."/>
        </authorList>
    </citation>
    <scope>NUCLEOTIDE SEQUENCE</scope>
    <source>
        <strain evidence="9">SIG140</strain>
    </source>
</reference>
<dbReference type="EC" id="3.2.1.52" evidence="3"/>
<keyword evidence="5" id="KW-0326">Glycosidase</keyword>
<feature type="chain" id="PRO_5039490436" description="beta-N-acetylhexosaminidase" evidence="7">
    <location>
        <begin position="20"/>
        <end position="751"/>
    </location>
</feature>
<dbReference type="PRINTS" id="PR00738">
    <property type="entry name" value="GLHYDRLASE20"/>
</dbReference>
<dbReference type="Gene3D" id="3.30.379.10">
    <property type="entry name" value="Chitobiase/beta-hexosaminidase domain 2-like"/>
    <property type="match status" value="1"/>
</dbReference>
<dbReference type="Gene3D" id="3.20.20.80">
    <property type="entry name" value="Glycosidases"/>
    <property type="match status" value="1"/>
</dbReference>
<dbReference type="GO" id="GO:0004563">
    <property type="term" value="F:beta-N-acetylhexosaminidase activity"/>
    <property type="evidence" value="ECO:0007669"/>
    <property type="project" value="UniProtKB-EC"/>
</dbReference>
<dbReference type="InterPro" id="IPR037524">
    <property type="entry name" value="PA14/GLEYA"/>
</dbReference>
<proteinExistence type="inferred from homology"/>
<dbReference type="Gene3D" id="3.90.182.10">
    <property type="entry name" value="Toxin - Anthrax Protective Antigen,domain 1"/>
    <property type="match status" value="1"/>
</dbReference>
<evidence type="ECO:0000313" key="10">
    <source>
        <dbReference type="Proteomes" id="UP000806522"/>
    </source>
</evidence>
<dbReference type="InterPro" id="IPR017853">
    <property type="entry name" value="GH"/>
</dbReference>
<feature type="active site" description="Proton donor" evidence="6">
    <location>
        <position position="334"/>
    </location>
</feature>
<sequence length="751" mass="85503">MKKIITLFISSFLSLAIQAQVNLVPMPQKMTVTEGQYKLPQQPTIAYATGALKPAAEFLQTSLHRYASINAALVPGKNGDIRIITKKGLPKDGYQLNITATGIEIAAANYSGALSAMATLNQLLLQNEKPVKLAQLSITDAPQYGWRGFHLDASRHFWDVEEVKEVLDLMALYKLNRFHWHLTDDQGWRIEIKKYPLLTEKGAWRTYNNQDSACMRLAARDDNPDLLIPAKRKRVEHGDTLYGGYYTQEQIRDVVAYAKQRGIEIVPEIDMPGHFLSAIENYEGLACFSTIGWGEVFTTPLCPGKQKVLDFCKDIWSEIFQLFPYEYVHVGGDEVRKDTWKACPDCQKRIKDLKLKNEEELQSWFIHQMEAFINKNGRKMMGWDEILEGGLSKTATVTWWRTWVPDAPLQVTAQGNDVVFCPGAPMYFSQAEEKTSMRSIYEYDKEMLKGMNDKQKQHVIGVQGNMWCEYIPTRERLLFQYFPRILALSELAWTKPELKDYDQFYSRLPKQFAMLHKLNVPFRTPSLDGIYRVNAFTNEGTMAVTCADPLATVRYTTDGSFPNKNSQLYNGPVKIDETTHFTLRTFAPNGQAGEMIKADFIKQGLLEPVKVDTSKLTQGLNAAWYNYRGEKCAQIHKAPFKGNYPVNDVVIPEKVKGNIGLITTGYLRVPEDGVYTFSLMSDDGSWLKIDGNMVVDNDRPQSPHEEVSQQALKAGLHKIEVRYFDSNGGMLRLWVFDTKGKKMQPADIYLK</sequence>
<accession>A0A9D5SAY8</accession>
<organism evidence="9 10">
    <name type="scientific">Xylanibacter ruminicola</name>
    <name type="common">Prevotella ruminicola</name>
    <dbReference type="NCBI Taxonomy" id="839"/>
    <lineage>
        <taxon>Bacteria</taxon>
        <taxon>Pseudomonadati</taxon>
        <taxon>Bacteroidota</taxon>
        <taxon>Bacteroidia</taxon>
        <taxon>Bacteroidales</taxon>
        <taxon>Prevotellaceae</taxon>
        <taxon>Xylanibacter</taxon>
    </lineage>
</organism>
<dbReference type="Pfam" id="PF07691">
    <property type="entry name" value="PA14"/>
    <property type="match status" value="1"/>
</dbReference>
<protein>
    <recommendedName>
        <fullName evidence="3">beta-N-acetylhexosaminidase</fullName>
        <ecNumber evidence="3">3.2.1.52</ecNumber>
    </recommendedName>
</protein>
<dbReference type="Pfam" id="PF00728">
    <property type="entry name" value="Glyco_hydro_20"/>
    <property type="match status" value="1"/>
</dbReference>
<evidence type="ECO:0000256" key="6">
    <source>
        <dbReference type="PIRSR" id="PIRSR625705-1"/>
    </source>
</evidence>
<dbReference type="PROSITE" id="PS51820">
    <property type="entry name" value="PA14"/>
    <property type="match status" value="1"/>
</dbReference>
<evidence type="ECO:0000256" key="1">
    <source>
        <dbReference type="ARBA" id="ARBA00001231"/>
    </source>
</evidence>
<evidence type="ECO:0000313" key="9">
    <source>
        <dbReference type="EMBL" id="MBE6270140.1"/>
    </source>
</evidence>
<dbReference type="AlphaFoldDB" id="A0A9D5SAY8"/>
<dbReference type="Proteomes" id="UP000806522">
    <property type="component" value="Unassembled WGS sequence"/>
</dbReference>
<keyword evidence="4" id="KW-0378">Hydrolase</keyword>
<dbReference type="SMART" id="SM00758">
    <property type="entry name" value="PA14"/>
    <property type="match status" value="1"/>
</dbReference>
<dbReference type="CDD" id="cd06563">
    <property type="entry name" value="GH20_chitobiase-like"/>
    <property type="match status" value="1"/>
</dbReference>
<dbReference type="InterPro" id="IPR025705">
    <property type="entry name" value="Beta_hexosaminidase_sua/sub"/>
</dbReference>
<keyword evidence="7" id="KW-0732">Signal</keyword>
<evidence type="ECO:0000256" key="4">
    <source>
        <dbReference type="ARBA" id="ARBA00022801"/>
    </source>
</evidence>
<feature type="domain" description="PA14" evidence="8">
    <location>
        <begin position="615"/>
        <end position="749"/>
    </location>
</feature>
<dbReference type="InterPro" id="IPR015883">
    <property type="entry name" value="Glyco_hydro_20_cat"/>
</dbReference>
<evidence type="ECO:0000259" key="8">
    <source>
        <dbReference type="PROSITE" id="PS51820"/>
    </source>
</evidence>
<name>A0A9D5SAY8_XYLRU</name>
<gene>
    <name evidence="9" type="ORF">E7101_04235</name>
</gene>
<comment type="similarity">
    <text evidence="2">Belongs to the glycosyl hydrolase 20 family.</text>
</comment>
<dbReference type="InterPro" id="IPR011658">
    <property type="entry name" value="PA14_dom"/>
</dbReference>
<dbReference type="PANTHER" id="PTHR22600">
    <property type="entry name" value="BETA-HEXOSAMINIDASE"/>
    <property type="match status" value="1"/>
</dbReference>
<dbReference type="SUPFAM" id="SSF55545">
    <property type="entry name" value="beta-N-acetylhexosaminidase-like domain"/>
    <property type="match status" value="1"/>
</dbReference>
<dbReference type="GO" id="GO:0016020">
    <property type="term" value="C:membrane"/>
    <property type="evidence" value="ECO:0007669"/>
    <property type="project" value="TreeGrafter"/>
</dbReference>
<comment type="catalytic activity">
    <reaction evidence="1">
        <text>Hydrolysis of terminal non-reducing N-acetyl-D-hexosamine residues in N-acetyl-beta-D-hexosaminides.</text>
        <dbReference type="EC" id="3.2.1.52"/>
    </reaction>
</comment>
<evidence type="ECO:0000256" key="2">
    <source>
        <dbReference type="ARBA" id="ARBA00006285"/>
    </source>
</evidence>
<dbReference type="InterPro" id="IPR015882">
    <property type="entry name" value="HEX_bac_N"/>
</dbReference>
<dbReference type="InterPro" id="IPR059177">
    <property type="entry name" value="GH29D-like_dom"/>
</dbReference>
<evidence type="ECO:0000256" key="3">
    <source>
        <dbReference type="ARBA" id="ARBA00012663"/>
    </source>
</evidence>
<dbReference type="GO" id="GO:0030203">
    <property type="term" value="P:glycosaminoglycan metabolic process"/>
    <property type="evidence" value="ECO:0007669"/>
    <property type="project" value="TreeGrafter"/>
</dbReference>
<dbReference type="InterPro" id="IPR029018">
    <property type="entry name" value="Hex-like_dom2"/>
</dbReference>